<dbReference type="OrthoDB" id="9758544at2"/>
<keyword evidence="3" id="KW-0560">Oxidoreductase</keyword>
<dbReference type="PRINTS" id="PR00411">
    <property type="entry name" value="PNDRDTASEI"/>
</dbReference>
<dbReference type="PANTHER" id="PTHR43498:SF1">
    <property type="entry name" value="COB--COM HETERODISULFIDE REDUCTASE IRON-SULFUR SUBUNIT A"/>
    <property type="match status" value="1"/>
</dbReference>
<dbReference type="Proteomes" id="UP000298602">
    <property type="component" value="Chromosome"/>
</dbReference>
<dbReference type="SUPFAM" id="SSF51905">
    <property type="entry name" value="FAD/NAD(P)-binding domain"/>
    <property type="match status" value="1"/>
</dbReference>
<sequence length="420" mass="46057">MANTVTQSILVVGGGMSGLTAAIEAAEAGYDVILVERNPYLGGRVAQFHHYFPKLCPPYCGLEINFRRIKDNPRVRFFTLAEVERVTGAAGDFDVTVKINPRYVNEKCTACGKCAEACSLEIPNPFNYGMDTIKAAYLPHDLAFPMRYVLDPSLVKSPEAQKVKEACPYDAIDLDMQPRSVDLKVGSIVWATGWKPYDSSKLTNYGAGRYPNVITNVMMERLASWNGPTQGKILRPSDGKPPESVAFIQCAGSRDENHLPYCSGICCLASLKQVTYVREQYPDARIYFFYIDIRATDRLEDFYAKVKEDAGVVFFKGKVAKIEEDGATKSLVCRVENTMTEELQEIPVDLVVLATGMVPNTASERVPTPVPYDDYGFVAAMNAMPGIYAAGCTRTPVGVAESVADGTAAALKAIQSIARR</sequence>
<dbReference type="InterPro" id="IPR023753">
    <property type="entry name" value="FAD/NAD-binding_dom"/>
</dbReference>
<evidence type="ECO:0000256" key="4">
    <source>
        <dbReference type="ARBA" id="ARBA00023004"/>
    </source>
</evidence>
<reference evidence="7 8" key="1">
    <citation type="submission" date="2019-05" db="EMBL/GenBank/DDBJ databases">
        <title>The Complete Genome Sequence of the n-alkane-degrading Desulfoglaeba alkanexedens ALDC reveals multiple alkylsuccinate synthase gene clusters.</title>
        <authorList>
            <person name="Callaghan A.V."/>
            <person name="Davidova I.A."/>
            <person name="Duncan K.E."/>
            <person name="Morris B."/>
            <person name="McInerney M.J."/>
        </authorList>
    </citation>
    <scope>NUCLEOTIDE SEQUENCE [LARGE SCALE GENOMIC DNA]</scope>
    <source>
        <strain evidence="7 8">ALDC</strain>
    </source>
</reference>
<evidence type="ECO:0000259" key="6">
    <source>
        <dbReference type="PROSITE" id="PS51379"/>
    </source>
</evidence>
<keyword evidence="2" id="KW-0479">Metal-binding</keyword>
<dbReference type="PROSITE" id="PS51379">
    <property type="entry name" value="4FE4S_FER_2"/>
    <property type="match status" value="1"/>
</dbReference>
<dbReference type="Gene3D" id="3.50.50.60">
    <property type="entry name" value="FAD/NAD(P)-binding domain"/>
    <property type="match status" value="2"/>
</dbReference>
<dbReference type="GO" id="GO:0046872">
    <property type="term" value="F:metal ion binding"/>
    <property type="evidence" value="ECO:0007669"/>
    <property type="project" value="UniProtKB-KW"/>
</dbReference>
<proteinExistence type="predicted"/>
<dbReference type="GO" id="GO:0051539">
    <property type="term" value="F:4 iron, 4 sulfur cluster binding"/>
    <property type="evidence" value="ECO:0007669"/>
    <property type="project" value="UniProtKB-KW"/>
</dbReference>
<dbReference type="KEGG" id="dax:FDQ92_03280"/>
<dbReference type="RefSeq" id="WP_137423261.1">
    <property type="nucleotide sequence ID" value="NZ_CP040098.1"/>
</dbReference>
<dbReference type="EMBL" id="CP040098">
    <property type="protein sequence ID" value="QCQ21292.1"/>
    <property type="molecule type" value="Genomic_DNA"/>
</dbReference>
<accession>A0A4P8L3F2</accession>
<reference evidence="7 8" key="2">
    <citation type="submission" date="2019-05" db="EMBL/GenBank/DDBJ databases">
        <authorList>
            <person name="Suflita J.M."/>
            <person name="Marks C.R."/>
        </authorList>
    </citation>
    <scope>NUCLEOTIDE SEQUENCE [LARGE SCALE GENOMIC DNA]</scope>
    <source>
        <strain evidence="7 8">ALDC</strain>
    </source>
</reference>
<dbReference type="Gene3D" id="3.30.70.20">
    <property type="match status" value="1"/>
</dbReference>
<keyword evidence="5" id="KW-0411">Iron-sulfur</keyword>
<gene>
    <name evidence="7" type="ORF">FDQ92_03280</name>
</gene>
<dbReference type="AlphaFoldDB" id="A0A4P8L3F2"/>
<dbReference type="InterPro" id="IPR039650">
    <property type="entry name" value="HdrA-like"/>
</dbReference>
<dbReference type="PRINTS" id="PR00368">
    <property type="entry name" value="FADPNR"/>
</dbReference>
<evidence type="ECO:0000313" key="8">
    <source>
        <dbReference type="Proteomes" id="UP000298602"/>
    </source>
</evidence>
<dbReference type="PANTHER" id="PTHR43498">
    <property type="entry name" value="FERREDOXIN:COB-COM HETERODISULFIDE REDUCTASE SUBUNIT A"/>
    <property type="match status" value="1"/>
</dbReference>
<dbReference type="GO" id="GO:0016491">
    <property type="term" value="F:oxidoreductase activity"/>
    <property type="evidence" value="ECO:0007669"/>
    <property type="project" value="UniProtKB-KW"/>
</dbReference>
<evidence type="ECO:0000256" key="1">
    <source>
        <dbReference type="ARBA" id="ARBA00022485"/>
    </source>
</evidence>
<keyword evidence="1" id="KW-0004">4Fe-4S</keyword>
<evidence type="ECO:0000313" key="7">
    <source>
        <dbReference type="EMBL" id="QCQ21292.1"/>
    </source>
</evidence>
<evidence type="ECO:0000256" key="2">
    <source>
        <dbReference type="ARBA" id="ARBA00022723"/>
    </source>
</evidence>
<evidence type="ECO:0000256" key="5">
    <source>
        <dbReference type="ARBA" id="ARBA00023014"/>
    </source>
</evidence>
<keyword evidence="8" id="KW-1185">Reference proteome</keyword>
<feature type="domain" description="4Fe-4S ferredoxin-type" evidence="6">
    <location>
        <begin position="99"/>
        <end position="128"/>
    </location>
</feature>
<dbReference type="Pfam" id="PF07992">
    <property type="entry name" value="Pyr_redox_2"/>
    <property type="match status" value="1"/>
</dbReference>
<dbReference type="Gene3D" id="3.40.50.720">
    <property type="entry name" value="NAD(P)-binding Rossmann-like Domain"/>
    <property type="match status" value="1"/>
</dbReference>
<keyword evidence="4" id="KW-0408">Iron</keyword>
<organism evidence="7 8">
    <name type="scientific">Desulfoglaeba alkanexedens ALDC</name>
    <dbReference type="NCBI Taxonomy" id="980445"/>
    <lineage>
        <taxon>Bacteria</taxon>
        <taxon>Pseudomonadati</taxon>
        <taxon>Thermodesulfobacteriota</taxon>
        <taxon>Syntrophobacteria</taxon>
        <taxon>Syntrophobacterales</taxon>
        <taxon>Syntrophobacteraceae</taxon>
        <taxon>Desulfoglaeba</taxon>
    </lineage>
</organism>
<dbReference type="InterPro" id="IPR036188">
    <property type="entry name" value="FAD/NAD-bd_sf"/>
</dbReference>
<protein>
    <submittedName>
        <fullName evidence="7">CoB--CoM heterodisulfide reductase iron-sulfur subunit A family protein</fullName>
    </submittedName>
</protein>
<dbReference type="Pfam" id="PF12831">
    <property type="entry name" value="FAD_oxidored"/>
    <property type="match status" value="1"/>
</dbReference>
<dbReference type="InterPro" id="IPR017896">
    <property type="entry name" value="4Fe4S_Fe-S-bd"/>
</dbReference>
<evidence type="ECO:0000256" key="3">
    <source>
        <dbReference type="ARBA" id="ARBA00023002"/>
    </source>
</evidence>
<name>A0A4P8L3F2_9BACT</name>